<reference evidence="2" key="1">
    <citation type="submission" date="2014-09" db="EMBL/GenBank/DDBJ databases">
        <authorList>
            <person name="Magalhaes I.L.F."/>
            <person name="Oliveira U."/>
            <person name="Santos F.R."/>
            <person name="Vidigal T.H.D.A."/>
            <person name="Brescovit A.D."/>
            <person name="Santos A.J."/>
        </authorList>
    </citation>
    <scope>NUCLEOTIDE SEQUENCE</scope>
    <source>
        <tissue evidence="2">Shoot tissue taken approximately 20 cm above the soil surface</tissue>
    </source>
</reference>
<name>A0A0A9F7M3_ARUDO</name>
<dbReference type="AlphaFoldDB" id="A0A0A9F7M3"/>
<dbReference type="EMBL" id="GBRH01190687">
    <property type="protein sequence ID" value="JAE07209.1"/>
    <property type="molecule type" value="Transcribed_RNA"/>
</dbReference>
<evidence type="ECO:0000256" key="1">
    <source>
        <dbReference type="SAM" id="MobiDB-lite"/>
    </source>
</evidence>
<evidence type="ECO:0000313" key="2">
    <source>
        <dbReference type="EMBL" id="JAE07209.1"/>
    </source>
</evidence>
<reference evidence="2" key="2">
    <citation type="journal article" date="2015" name="Data Brief">
        <title>Shoot transcriptome of the giant reed, Arundo donax.</title>
        <authorList>
            <person name="Barrero R.A."/>
            <person name="Guerrero F.D."/>
            <person name="Moolhuijzen P."/>
            <person name="Goolsby J.A."/>
            <person name="Tidwell J."/>
            <person name="Bellgard S.E."/>
            <person name="Bellgard M.I."/>
        </authorList>
    </citation>
    <scope>NUCLEOTIDE SEQUENCE</scope>
    <source>
        <tissue evidence="2">Shoot tissue taken approximately 20 cm above the soil surface</tissue>
    </source>
</reference>
<sequence length="21" mass="2304">MDAEKSAKNSSLKAPVAWRIT</sequence>
<feature type="region of interest" description="Disordered" evidence="1">
    <location>
        <begin position="1"/>
        <end position="21"/>
    </location>
</feature>
<accession>A0A0A9F7M3</accession>
<organism evidence="2">
    <name type="scientific">Arundo donax</name>
    <name type="common">Giant reed</name>
    <name type="synonym">Donax arundinaceus</name>
    <dbReference type="NCBI Taxonomy" id="35708"/>
    <lineage>
        <taxon>Eukaryota</taxon>
        <taxon>Viridiplantae</taxon>
        <taxon>Streptophyta</taxon>
        <taxon>Embryophyta</taxon>
        <taxon>Tracheophyta</taxon>
        <taxon>Spermatophyta</taxon>
        <taxon>Magnoliopsida</taxon>
        <taxon>Liliopsida</taxon>
        <taxon>Poales</taxon>
        <taxon>Poaceae</taxon>
        <taxon>PACMAD clade</taxon>
        <taxon>Arundinoideae</taxon>
        <taxon>Arundineae</taxon>
        <taxon>Arundo</taxon>
    </lineage>
</organism>
<proteinExistence type="predicted"/>
<protein>
    <submittedName>
        <fullName evidence="2">PER1</fullName>
    </submittedName>
</protein>